<reference evidence="4" key="1">
    <citation type="submission" date="2016-09" db="EMBL/GenBank/DDBJ databases">
        <authorList>
            <person name="Wibberg D."/>
        </authorList>
    </citation>
    <scope>NUCLEOTIDE SEQUENCE [LARGE SCALE GENOMIC DNA]</scope>
</reference>
<dbReference type="InterPro" id="IPR058788">
    <property type="entry name" value="ApnL_N"/>
</dbReference>
<sequence>MTPFELYGTDALSTPTELITLGDLSFTLEAGALRHITYKSVEMLRGIAFLVRDRDWGTMMPSLTEISRDTAGCFRLETEAVYVGTATLTVRIVIEADTDGLTVRSSGQSDGVFETNRAGFTILHPADVAGCPAQISHSDGSTDMAPFPLLIEPWQPFMDITALTHERAGLRVSCDLSGDTFEMEDQRQWGDASFKTYNRPLALPWPYEIAAGIPLEQSVRLKWTEISVRPEPTVQQSVPNPHFPETAIVITAADADALTQAPSDLTVSAQRLLCHMDAALGGTEAQMRAFAGLQKAIPDIAYDLELICKFDGPVEAELISLRTQMDAAGFVPDSVLVCPSVDRQSTPPGSEWPDCPPLDEIHEASARVFSDTVRGGGMVSFFPELNRKRPPLEHLHFVSHNLCPIVHAADDLSVMETLQTLPHITRSARALMGDCEYRLGPSTIGMRQNPYGSRTIPNPNRQRVCMADDDPRHRAHFGAAYTLGVATAIAEAGIAIWTPAALYGPRGLTGPIVQVIAALSEHAGAPVHRAVIDEGIAELHVGSTKFMANLTPHERGGLTPYGWSRSPLAE</sequence>
<name>A0A1M4MX36_9RHOB</name>
<evidence type="ECO:0000313" key="4">
    <source>
        <dbReference type="Proteomes" id="UP000184085"/>
    </source>
</evidence>
<dbReference type="Pfam" id="PF25837">
    <property type="entry name" value="Apionate_lact_N"/>
    <property type="match status" value="1"/>
</dbReference>
<evidence type="ECO:0000259" key="2">
    <source>
        <dbReference type="Pfam" id="PF25838"/>
    </source>
</evidence>
<dbReference type="EMBL" id="FMJB01000019">
    <property type="protein sequence ID" value="SCM66234.1"/>
    <property type="molecule type" value="Genomic_DNA"/>
</dbReference>
<evidence type="ECO:0000313" key="3">
    <source>
        <dbReference type="EMBL" id="SCM66234.1"/>
    </source>
</evidence>
<protein>
    <submittedName>
        <fullName evidence="3">Uncharacterized protein</fullName>
    </submittedName>
</protein>
<feature type="domain" description="D-apionate lactonase TIM barrel" evidence="2">
    <location>
        <begin position="247"/>
        <end position="511"/>
    </location>
</feature>
<proteinExistence type="predicted"/>
<feature type="domain" description="D-apionate lactonase N-terminal" evidence="1">
    <location>
        <begin position="5"/>
        <end position="224"/>
    </location>
</feature>
<dbReference type="Proteomes" id="UP000184085">
    <property type="component" value="Unassembled WGS sequence"/>
</dbReference>
<organism evidence="3 4">
    <name type="scientific">Donghicola eburneus</name>
    <dbReference type="NCBI Taxonomy" id="393278"/>
    <lineage>
        <taxon>Bacteria</taxon>
        <taxon>Pseudomonadati</taxon>
        <taxon>Pseudomonadota</taxon>
        <taxon>Alphaproteobacteria</taxon>
        <taxon>Rhodobacterales</taxon>
        <taxon>Roseobacteraceae</taxon>
        <taxon>Donghicola</taxon>
    </lineage>
</organism>
<dbReference type="RefSeq" id="WP_072703269.1">
    <property type="nucleotide sequence ID" value="NZ_FMJB01000019.1"/>
</dbReference>
<keyword evidence="4" id="KW-1185">Reference proteome</keyword>
<dbReference type="Pfam" id="PF25838">
    <property type="entry name" value="Apionate_lact_M"/>
    <property type="match status" value="1"/>
</dbReference>
<dbReference type="AlphaFoldDB" id="A0A1M4MX36"/>
<dbReference type="InterPro" id="IPR058787">
    <property type="entry name" value="ApnL_M"/>
</dbReference>
<gene>
    <name evidence="3" type="ORF">KARMA_0408</name>
</gene>
<evidence type="ECO:0000259" key="1">
    <source>
        <dbReference type="Pfam" id="PF25837"/>
    </source>
</evidence>
<accession>A0A1M4MX36</accession>